<reference evidence="1 2" key="1">
    <citation type="submission" date="2023-07" db="EMBL/GenBank/DDBJ databases">
        <title>Comparative genomics of wheat-associated soil bacteria to identify genetic determinants of phenazine resistance.</title>
        <authorList>
            <person name="Mouncey N."/>
        </authorList>
    </citation>
    <scope>NUCLEOTIDE SEQUENCE [LARGE SCALE GENOMIC DNA]</scope>
    <source>
        <strain evidence="1 2">W4I9-1</strain>
    </source>
</reference>
<comment type="caution">
    <text evidence="1">The sequence shown here is derived from an EMBL/GenBank/DDBJ whole genome shotgun (WGS) entry which is preliminary data.</text>
</comment>
<dbReference type="InterPro" id="IPR001345">
    <property type="entry name" value="PG/BPGM_mutase_AS"/>
</dbReference>
<dbReference type="InterPro" id="IPR029033">
    <property type="entry name" value="His_PPase_superfam"/>
</dbReference>
<dbReference type="InterPro" id="IPR050275">
    <property type="entry name" value="PGM_Phosphatase"/>
</dbReference>
<dbReference type="Gene3D" id="3.40.50.1240">
    <property type="entry name" value="Phosphoglycerate mutase-like"/>
    <property type="match status" value="1"/>
</dbReference>
<dbReference type="SUPFAM" id="SSF53254">
    <property type="entry name" value="Phosphoglycerate mutase-like"/>
    <property type="match status" value="1"/>
</dbReference>
<dbReference type="Pfam" id="PF00300">
    <property type="entry name" value="His_Phos_1"/>
    <property type="match status" value="1"/>
</dbReference>
<dbReference type="EMBL" id="JAUSXV010000001">
    <property type="protein sequence ID" value="MDQ0648592.1"/>
    <property type="molecule type" value="Genomic_DNA"/>
</dbReference>
<gene>
    <name evidence="1" type="ORF">QFZ53_002788</name>
</gene>
<dbReference type="SMART" id="SM00855">
    <property type="entry name" value="PGAM"/>
    <property type="match status" value="1"/>
</dbReference>
<dbReference type="CDD" id="cd07067">
    <property type="entry name" value="HP_PGM_like"/>
    <property type="match status" value="1"/>
</dbReference>
<organism evidence="1 2">
    <name type="scientific">Microbacterium natoriense</name>
    <dbReference type="NCBI Taxonomy" id="284570"/>
    <lineage>
        <taxon>Bacteria</taxon>
        <taxon>Bacillati</taxon>
        <taxon>Actinomycetota</taxon>
        <taxon>Actinomycetes</taxon>
        <taxon>Micrococcales</taxon>
        <taxon>Microbacteriaceae</taxon>
        <taxon>Microbacterium</taxon>
    </lineage>
</organism>
<dbReference type="PANTHER" id="PTHR48100">
    <property type="entry name" value="BROAD-SPECIFICITY PHOSPHATASE YOR283W-RELATED"/>
    <property type="match status" value="1"/>
</dbReference>
<dbReference type="GO" id="GO:0005737">
    <property type="term" value="C:cytoplasm"/>
    <property type="evidence" value="ECO:0007669"/>
    <property type="project" value="TreeGrafter"/>
</dbReference>
<dbReference type="RefSeq" id="WP_307297398.1">
    <property type="nucleotide sequence ID" value="NZ_JAUSXV010000001.1"/>
</dbReference>
<dbReference type="PROSITE" id="PS00175">
    <property type="entry name" value="PG_MUTASE"/>
    <property type="match status" value="1"/>
</dbReference>
<evidence type="ECO:0000313" key="2">
    <source>
        <dbReference type="Proteomes" id="UP001244427"/>
    </source>
</evidence>
<accession>A0AAW8EZB8</accession>
<dbReference type="Proteomes" id="UP001244427">
    <property type="component" value="Unassembled WGS sequence"/>
</dbReference>
<keyword evidence="2" id="KW-1185">Reference proteome</keyword>
<dbReference type="AlphaFoldDB" id="A0AAW8EZB8"/>
<protein>
    <submittedName>
        <fullName evidence="1">Broad specificity phosphatase PhoE</fullName>
    </submittedName>
</protein>
<proteinExistence type="predicted"/>
<dbReference type="GO" id="GO:0016791">
    <property type="term" value="F:phosphatase activity"/>
    <property type="evidence" value="ECO:0007669"/>
    <property type="project" value="TreeGrafter"/>
</dbReference>
<dbReference type="PANTHER" id="PTHR48100:SF58">
    <property type="entry name" value="PE-PGRS FAMILY PROTEIN PE_PGRS11"/>
    <property type="match status" value="1"/>
</dbReference>
<sequence>MRLLLVRHGQTPSNVVGALDTGRPGPGLTALGQSQAEAIPGALADQAVDAIYASPLIRTQLTAAPLAGARSLDIEVLEGLEEIVAGRWEMHNDMEAVRAYMETASRWAVGDLDAVIDGGESGHEFFDRYDNAIAKVAAANPAATAVVVSHGAAIRVWAAARIVGVDLSEAAKWRIYNTGMCELDGDPQNGWQLVRWVREPLGGVELEDARALDVDPPALRPAR</sequence>
<name>A0AAW8EZB8_9MICO</name>
<evidence type="ECO:0000313" key="1">
    <source>
        <dbReference type="EMBL" id="MDQ0648592.1"/>
    </source>
</evidence>
<dbReference type="InterPro" id="IPR013078">
    <property type="entry name" value="His_Pase_superF_clade-1"/>
</dbReference>